<keyword evidence="4" id="KW-0067">ATP-binding</keyword>
<evidence type="ECO:0000256" key="7">
    <source>
        <dbReference type="SAM" id="Phobius"/>
    </source>
</evidence>
<gene>
    <name evidence="10" type="primary">rbbA</name>
    <name evidence="10" type="ORF">V5E97_31665</name>
</gene>
<keyword evidence="6 7" id="KW-0472">Membrane</keyword>
<dbReference type="Gene3D" id="3.40.50.300">
    <property type="entry name" value="P-loop containing nucleotide triphosphate hydrolases"/>
    <property type="match status" value="2"/>
</dbReference>
<dbReference type="GO" id="GO:0016887">
    <property type="term" value="F:ATP hydrolysis activity"/>
    <property type="evidence" value="ECO:0007669"/>
    <property type="project" value="InterPro"/>
</dbReference>
<dbReference type="SUPFAM" id="SSF52540">
    <property type="entry name" value="P-loop containing nucleoside triphosphate hydrolases"/>
    <property type="match status" value="2"/>
</dbReference>
<dbReference type="GO" id="GO:0005524">
    <property type="term" value="F:ATP binding"/>
    <property type="evidence" value="ECO:0007669"/>
    <property type="project" value="UniProtKB-KW"/>
</dbReference>
<dbReference type="GO" id="GO:0016020">
    <property type="term" value="C:membrane"/>
    <property type="evidence" value="ECO:0007669"/>
    <property type="project" value="UniProtKB-SubCell"/>
</dbReference>
<dbReference type="Pfam" id="PF00005">
    <property type="entry name" value="ABC_tran"/>
    <property type="match status" value="2"/>
</dbReference>
<dbReference type="EMBL" id="CP155447">
    <property type="protein sequence ID" value="XBH02838.1"/>
    <property type="molecule type" value="Genomic_DNA"/>
</dbReference>
<protein>
    <submittedName>
        <fullName evidence="10">Ribosome-associated ATPase/putative transporter RbbA</fullName>
    </submittedName>
</protein>
<keyword evidence="5 7" id="KW-1133">Transmembrane helix</keyword>
<feature type="transmembrane region" description="Helical" evidence="7">
    <location>
        <begin position="775"/>
        <end position="796"/>
    </location>
</feature>
<dbReference type="PANTHER" id="PTHR43038:SF4">
    <property type="entry name" value="RIBOSOME-ASSOCIATED ATPASE"/>
    <property type="match status" value="1"/>
</dbReference>
<dbReference type="GO" id="GO:0140359">
    <property type="term" value="F:ABC-type transporter activity"/>
    <property type="evidence" value="ECO:0007669"/>
    <property type="project" value="InterPro"/>
</dbReference>
<feature type="transmembrane region" description="Helical" evidence="7">
    <location>
        <begin position="568"/>
        <end position="588"/>
    </location>
</feature>
<reference evidence="10" key="1">
    <citation type="submission" date="2024-05" db="EMBL/GenBank/DDBJ databases">
        <title>Planctomycetes of the genus Singulisphaera possess chitinolytic capabilities.</title>
        <authorList>
            <person name="Ivanova A."/>
        </authorList>
    </citation>
    <scope>NUCLEOTIDE SEQUENCE</scope>
    <source>
        <strain evidence="10">Ch08T</strain>
    </source>
</reference>
<feature type="domain" description="ABC transmembrane type-2" evidence="9">
    <location>
        <begin position="688"/>
        <end position="918"/>
    </location>
</feature>
<evidence type="ECO:0000256" key="5">
    <source>
        <dbReference type="ARBA" id="ARBA00022989"/>
    </source>
</evidence>
<organism evidence="10">
    <name type="scientific">Singulisphaera sp. Ch08</name>
    <dbReference type="NCBI Taxonomy" id="3120278"/>
    <lineage>
        <taxon>Bacteria</taxon>
        <taxon>Pseudomonadati</taxon>
        <taxon>Planctomycetota</taxon>
        <taxon>Planctomycetia</taxon>
        <taxon>Isosphaerales</taxon>
        <taxon>Isosphaeraceae</taxon>
        <taxon>Singulisphaera</taxon>
    </lineage>
</organism>
<dbReference type="RefSeq" id="WP_406695580.1">
    <property type="nucleotide sequence ID" value="NZ_CP155447.1"/>
</dbReference>
<dbReference type="Gene3D" id="3.40.1710.10">
    <property type="entry name" value="abc type-2 transporter like domain"/>
    <property type="match status" value="1"/>
</dbReference>
<keyword evidence="2 7" id="KW-0812">Transmembrane</keyword>
<dbReference type="SMART" id="SM00382">
    <property type="entry name" value="AAA"/>
    <property type="match status" value="2"/>
</dbReference>
<feature type="transmembrane region" description="Helical" evidence="7">
    <location>
        <begin position="723"/>
        <end position="748"/>
    </location>
</feature>
<keyword evidence="3" id="KW-0547">Nucleotide-binding</keyword>
<dbReference type="Pfam" id="PF12698">
    <property type="entry name" value="ABC2_membrane_3"/>
    <property type="match status" value="1"/>
</dbReference>
<evidence type="ECO:0000256" key="6">
    <source>
        <dbReference type="ARBA" id="ARBA00023136"/>
    </source>
</evidence>
<evidence type="ECO:0000256" key="4">
    <source>
        <dbReference type="ARBA" id="ARBA00022840"/>
    </source>
</evidence>
<dbReference type="InterPro" id="IPR013525">
    <property type="entry name" value="ABC2_TM"/>
</dbReference>
<feature type="transmembrane region" description="Helical" evidence="7">
    <location>
        <begin position="802"/>
        <end position="826"/>
    </location>
</feature>
<accession>A0AAU7CCI8</accession>
<comment type="subcellular location">
    <subcellularLocation>
        <location evidence="1">Membrane</location>
        <topology evidence="1">Multi-pass membrane protein</topology>
    </subcellularLocation>
</comment>
<dbReference type="PROSITE" id="PS50893">
    <property type="entry name" value="ABC_TRANSPORTER_2"/>
    <property type="match status" value="2"/>
</dbReference>
<proteinExistence type="predicted"/>
<dbReference type="PROSITE" id="PS00211">
    <property type="entry name" value="ABC_TRANSPORTER_1"/>
    <property type="match status" value="1"/>
</dbReference>
<feature type="domain" description="ABC transporter" evidence="8">
    <location>
        <begin position="9"/>
        <end position="244"/>
    </location>
</feature>
<dbReference type="PROSITE" id="PS51012">
    <property type="entry name" value="ABC_TM2"/>
    <property type="match status" value="1"/>
</dbReference>
<dbReference type="PANTHER" id="PTHR43038">
    <property type="entry name" value="ATP-BINDING CASSETTE, SUB-FAMILY H, MEMBER 1"/>
    <property type="match status" value="1"/>
</dbReference>
<dbReference type="NCBIfam" id="NF033858">
    <property type="entry name" value="ABC2_perm_RbbA"/>
    <property type="match status" value="1"/>
</dbReference>
<name>A0AAU7CCI8_9BACT</name>
<dbReference type="InterPro" id="IPR003593">
    <property type="entry name" value="AAA+_ATPase"/>
</dbReference>
<feature type="domain" description="ABC transporter" evidence="8">
    <location>
        <begin position="273"/>
        <end position="503"/>
    </location>
</feature>
<dbReference type="InterPro" id="IPR017871">
    <property type="entry name" value="ABC_transporter-like_CS"/>
</dbReference>
<evidence type="ECO:0000313" key="10">
    <source>
        <dbReference type="EMBL" id="XBH02838.1"/>
    </source>
</evidence>
<evidence type="ECO:0000256" key="2">
    <source>
        <dbReference type="ARBA" id="ARBA00022692"/>
    </source>
</evidence>
<evidence type="ECO:0000256" key="3">
    <source>
        <dbReference type="ARBA" id="ARBA00022741"/>
    </source>
</evidence>
<sequence>MTTENSAVISILGVSHRFGGVRALEDISIEIPAGRTVGLIGPDGVGKSTLIGLIAGARKIQTGKVRVLGGDMADRQHRDVVCPRIAYMPQGLGKNLYHELSVYENIDFFARLFGQPAAERRARIGSLLKATGLDPFPNRPAGKLSGGMKQKLSLCCSLVHDPDLLILDEPTTGVDPLSRQQFWTLIERVRESTPGMSVLVSTAYMDEAQRFEWLIAMDAGRILDTGTPNEFREQTGASNLEEAFVALLPEEKRGHSGGLTIPPRVDDGGEPAIVAKNLTMRFGNFTAVDNVNFEIRRGEIFGFLGSNGCGKSTTMKMLTGLLPATEGEAKLFGKSVDAGSLEIRNRVGYMSQAFSLYGELTVAQNLWLHARLYHLPLETRKARIAELVDQFGLGPYVDQVSESLPLGLRQRLSLAVAIIHEPEMLILDEPTSGVDPVARDEFWEVLIELSRNKQITIFISTHFMNEAQRCDRMSLMHAGKVLACDTPAALVAARGAPDLETAFIEYIADAIGEPSTSENGAAGEQVNFGSMGQSRRHAAGGSSASILHLGRLLAYANRETLEILRDPIRLAFAFVGSAILMLVFGFGITTDVEDIRYADLDLDQTPESRAYLESFAASRSFWKQPSVHNPDELQRRLKSNDISVGIEMPPRYGRNLRKGSPLEVSAVVDGANPSRAETIKQYVEGVNASHYEDLYRRKYGRVPNSYVSDMQMRYAYNPTFESIYAMVPSVPPILLILIPAVLMAVSVVREKELGSIINFYVTPTSRLEFLLGKQLPYIVIGMINFTILTIMAIFVFDVPIKGSGLTLILCALAYVTTTTGIGLLVSTFTSSQVAAVFVTAIVTMLPTTQFSGLLQPVSTLQGSARVVGTLWPTTYYMRASVGAFTKGLGAEQLSRDALLIAAFIPVLTLLTAVALKRQEA</sequence>
<dbReference type="InterPro" id="IPR027417">
    <property type="entry name" value="P-loop_NTPase"/>
</dbReference>
<evidence type="ECO:0000259" key="9">
    <source>
        <dbReference type="PROSITE" id="PS51012"/>
    </source>
</evidence>
<dbReference type="CDD" id="cd03230">
    <property type="entry name" value="ABC_DR_subfamily_A"/>
    <property type="match status" value="1"/>
</dbReference>
<dbReference type="AlphaFoldDB" id="A0AAU7CCI8"/>
<dbReference type="InterPro" id="IPR047817">
    <property type="entry name" value="ABC2_TM_bact-type"/>
</dbReference>
<evidence type="ECO:0000259" key="8">
    <source>
        <dbReference type="PROSITE" id="PS50893"/>
    </source>
</evidence>
<evidence type="ECO:0000256" key="1">
    <source>
        <dbReference type="ARBA" id="ARBA00004141"/>
    </source>
</evidence>
<feature type="transmembrane region" description="Helical" evidence="7">
    <location>
        <begin position="897"/>
        <end position="915"/>
    </location>
</feature>
<dbReference type="InterPro" id="IPR047651">
    <property type="entry name" value="ABC2_perm_RbbA"/>
</dbReference>
<dbReference type="InterPro" id="IPR003439">
    <property type="entry name" value="ABC_transporter-like_ATP-bd"/>
</dbReference>